<keyword evidence="1" id="KW-0732">Signal</keyword>
<protein>
    <recommendedName>
        <fullName evidence="5">Secreted protein</fullName>
    </recommendedName>
</protein>
<dbReference type="Proteomes" id="UP000236291">
    <property type="component" value="Unassembled WGS sequence"/>
</dbReference>
<evidence type="ECO:0008006" key="5">
    <source>
        <dbReference type="Google" id="ProtNLM"/>
    </source>
</evidence>
<evidence type="ECO:0000313" key="2">
    <source>
        <dbReference type="EMBL" id="PNX74133.1"/>
    </source>
</evidence>
<organism evidence="2 4">
    <name type="scientific">Trifolium pratense</name>
    <name type="common">Red clover</name>
    <dbReference type="NCBI Taxonomy" id="57577"/>
    <lineage>
        <taxon>Eukaryota</taxon>
        <taxon>Viridiplantae</taxon>
        <taxon>Streptophyta</taxon>
        <taxon>Embryophyta</taxon>
        <taxon>Tracheophyta</taxon>
        <taxon>Spermatophyta</taxon>
        <taxon>Magnoliopsida</taxon>
        <taxon>eudicotyledons</taxon>
        <taxon>Gunneridae</taxon>
        <taxon>Pentapetalae</taxon>
        <taxon>rosids</taxon>
        <taxon>fabids</taxon>
        <taxon>Fabales</taxon>
        <taxon>Fabaceae</taxon>
        <taxon>Papilionoideae</taxon>
        <taxon>50 kb inversion clade</taxon>
        <taxon>NPAAA clade</taxon>
        <taxon>Hologalegina</taxon>
        <taxon>IRL clade</taxon>
        <taxon>Trifolieae</taxon>
        <taxon>Trifolium</taxon>
    </lineage>
</organism>
<feature type="chain" id="PRO_5015082850" description="Secreted protein" evidence="1">
    <location>
        <begin position="21"/>
        <end position="80"/>
    </location>
</feature>
<dbReference type="EMBL" id="ASHM01042226">
    <property type="protein sequence ID" value="PNX82539.1"/>
    <property type="molecule type" value="Genomic_DNA"/>
</dbReference>
<proteinExistence type="predicted"/>
<evidence type="ECO:0000313" key="3">
    <source>
        <dbReference type="EMBL" id="PNX82539.1"/>
    </source>
</evidence>
<evidence type="ECO:0000256" key="1">
    <source>
        <dbReference type="SAM" id="SignalP"/>
    </source>
</evidence>
<name>A0A2K3L6J3_TRIPR</name>
<dbReference type="EMBL" id="ASHM01027068">
    <property type="protein sequence ID" value="PNX74133.1"/>
    <property type="molecule type" value="Genomic_DNA"/>
</dbReference>
<comment type="caution">
    <text evidence="2">The sequence shown here is derived from an EMBL/GenBank/DDBJ whole genome shotgun (WGS) entry which is preliminary data.</text>
</comment>
<evidence type="ECO:0000313" key="4">
    <source>
        <dbReference type="Proteomes" id="UP000236291"/>
    </source>
</evidence>
<gene>
    <name evidence="2" type="ORF">L195_g030048</name>
    <name evidence="3" type="ORF">L195_g038568</name>
</gene>
<reference evidence="2 4" key="2">
    <citation type="journal article" date="2017" name="Front. Plant Sci.">
        <title>Gene Classification and Mining of Molecular Markers Useful in Red Clover (Trifolium pratense) Breeding.</title>
        <authorList>
            <person name="Istvanek J."/>
            <person name="Dluhosova J."/>
            <person name="Dluhos P."/>
            <person name="Patkova L."/>
            <person name="Nedelnik J."/>
            <person name="Repkova J."/>
        </authorList>
    </citation>
    <scope>NUCLEOTIDE SEQUENCE [LARGE SCALE GENOMIC DNA]</scope>
    <source>
        <strain evidence="4">cv. Tatra</strain>
        <tissue evidence="2">Young leaves</tissue>
    </source>
</reference>
<sequence length="80" mass="9146">MMMMMMMMMAVTCLWTRMKSLIIPAYETNTAINCDDPINYDDLGDISFPGPQNVLRPHPWFPFSTIGEILPCPHRHGVDS</sequence>
<dbReference type="AlphaFoldDB" id="A0A2K3L6J3"/>
<reference evidence="2 4" key="1">
    <citation type="journal article" date="2014" name="Am. J. Bot.">
        <title>Genome assembly and annotation for red clover (Trifolium pratense; Fabaceae).</title>
        <authorList>
            <person name="Istvanek J."/>
            <person name="Jaros M."/>
            <person name="Krenek A."/>
            <person name="Repkova J."/>
        </authorList>
    </citation>
    <scope>NUCLEOTIDE SEQUENCE [LARGE SCALE GENOMIC DNA]</scope>
    <source>
        <strain evidence="4">cv. Tatra</strain>
        <tissue evidence="2">Young leaves</tissue>
    </source>
</reference>
<feature type="signal peptide" evidence="1">
    <location>
        <begin position="1"/>
        <end position="20"/>
    </location>
</feature>
<accession>A0A2K3L6J3</accession>